<keyword evidence="3" id="KW-0378">Hydrolase</keyword>
<dbReference type="GO" id="GO:0008237">
    <property type="term" value="F:metallopeptidase activity"/>
    <property type="evidence" value="ECO:0007669"/>
    <property type="project" value="UniProtKB-KW"/>
</dbReference>
<evidence type="ECO:0000259" key="2">
    <source>
        <dbReference type="Pfam" id="PF02517"/>
    </source>
</evidence>
<evidence type="ECO:0000313" key="3">
    <source>
        <dbReference type="EMBL" id="MDR4325348.1"/>
    </source>
</evidence>
<dbReference type="Proteomes" id="UP001248134">
    <property type="component" value="Unassembled WGS sequence"/>
</dbReference>
<proteinExistence type="predicted"/>
<evidence type="ECO:0000313" key="4">
    <source>
        <dbReference type="Proteomes" id="UP001248134"/>
    </source>
</evidence>
<gene>
    <name evidence="3" type="ORF">FOS08_05215</name>
</gene>
<keyword evidence="3" id="KW-0645">Protease</keyword>
<comment type="caution">
    <text evidence="3">The sequence shown here is derived from an EMBL/GenBank/DDBJ whole genome shotgun (WGS) entry which is preliminary data.</text>
</comment>
<keyword evidence="3" id="KW-0482">Metalloprotease</keyword>
<sequence>MYEELVCRGLLLRFFEEEFTFWPAALLSSLLFGIAHTYSVGVMVSAFITGLFAALLYKQNLSFQLCYFISLSILLLSFIK</sequence>
<feature type="domain" description="CAAX prenyl protease 2/Lysostaphin resistance protein A-like" evidence="2">
    <location>
        <begin position="2"/>
        <end position="65"/>
    </location>
</feature>
<dbReference type="GO" id="GO:0004175">
    <property type="term" value="F:endopeptidase activity"/>
    <property type="evidence" value="ECO:0007669"/>
    <property type="project" value="UniProtKB-ARBA"/>
</dbReference>
<dbReference type="GO" id="GO:0080120">
    <property type="term" value="P:CAAX-box protein maturation"/>
    <property type="evidence" value="ECO:0007669"/>
    <property type="project" value="UniProtKB-ARBA"/>
</dbReference>
<dbReference type="EMBL" id="VLYX01000003">
    <property type="protein sequence ID" value="MDR4325348.1"/>
    <property type="molecule type" value="Genomic_DNA"/>
</dbReference>
<name>A0AAJ2DLF9_9BACI</name>
<dbReference type="AlphaFoldDB" id="A0AAJ2DLF9"/>
<organism evidence="3 4">
    <name type="scientific">Bacillus pseudomycoides</name>
    <dbReference type="NCBI Taxonomy" id="64104"/>
    <lineage>
        <taxon>Bacteria</taxon>
        <taxon>Bacillati</taxon>
        <taxon>Bacillota</taxon>
        <taxon>Bacilli</taxon>
        <taxon>Bacillales</taxon>
        <taxon>Bacillaceae</taxon>
        <taxon>Bacillus</taxon>
        <taxon>Bacillus cereus group</taxon>
    </lineage>
</organism>
<feature type="transmembrane region" description="Helical" evidence="1">
    <location>
        <begin position="21"/>
        <end position="54"/>
    </location>
</feature>
<keyword evidence="1" id="KW-1133">Transmembrane helix</keyword>
<dbReference type="Pfam" id="PF02517">
    <property type="entry name" value="Rce1-like"/>
    <property type="match status" value="1"/>
</dbReference>
<dbReference type="InterPro" id="IPR003675">
    <property type="entry name" value="Rce1/LyrA-like_dom"/>
</dbReference>
<keyword evidence="1" id="KW-0472">Membrane</keyword>
<accession>A0AAJ2DLF9</accession>
<evidence type="ECO:0000256" key="1">
    <source>
        <dbReference type="SAM" id="Phobius"/>
    </source>
</evidence>
<reference evidence="3" key="1">
    <citation type="submission" date="2019-07" db="EMBL/GenBank/DDBJ databases">
        <title>Phylogenomic Reclassification of ATCC Bacillus Strains and Various Taxa within the Genus Bacillus.</title>
        <authorList>
            <person name="Riojas M.A."/>
            <person name="Frank A.M."/>
            <person name="Fenn S.L."/>
            <person name="King S.P."/>
            <person name="Brower S.M."/>
            <person name="Hazbon M.H."/>
        </authorList>
    </citation>
    <scope>NUCLEOTIDE SEQUENCE</scope>
    <source>
        <strain evidence="3">NR-12239</strain>
    </source>
</reference>
<protein>
    <submittedName>
        <fullName evidence="3">CPBP family intramembrane metalloprotease</fullName>
    </submittedName>
</protein>
<feature type="transmembrane region" description="Helical" evidence="1">
    <location>
        <begin position="61"/>
        <end position="79"/>
    </location>
</feature>
<keyword evidence="1" id="KW-0812">Transmembrane</keyword>